<organism evidence="3 4">
    <name type="scientific">Petromyzon marinus</name>
    <name type="common">Sea lamprey</name>
    <dbReference type="NCBI Taxonomy" id="7757"/>
    <lineage>
        <taxon>Eukaryota</taxon>
        <taxon>Metazoa</taxon>
        <taxon>Chordata</taxon>
        <taxon>Craniata</taxon>
        <taxon>Vertebrata</taxon>
        <taxon>Cyclostomata</taxon>
        <taxon>Hyperoartia</taxon>
        <taxon>Petromyzontiformes</taxon>
        <taxon>Petromyzontidae</taxon>
        <taxon>Petromyzon</taxon>
    </lineage>
</organism>
<name>A0AAJ7X3M7_PETMA</name>
<reference evidence="4" key="1">
    <citation type="submission" date="2025-08" db="UniProtKB">
        <authorList>
            <consortium name="RefSeq"/>
        </authorList>
    </citation>
    <scope>IDENTIFICATION</scope>
    <source>
        <tissue evidence="4">Sperm</tissue>
    </source>
</reference>
<feature type="compositionally biased region" description="Basic and acidic residues" evidence="1">
    <location>
        <begin position="273"/>
        <end position="283"/>
    </location>
</feature>
<keyword evidence="3" id="KW-1185">Reference proteome</keyword>
<dbReference type="RefSeq" id="XP_032819847.1">
    <property type="nucleotide sequence ID" value="XM_032963956.1"/>
</dbReference>
<dbReference type="AlphaFoldDB" id="A0AAJ7X3M7"/>
<accession>A0AAJ7X3M7</accession>
<gene>
    <name evidence="4" type="primary">LOC116947799</name>
</gene>
<evidence type="ECO:0000313" key="3">
    <source>
        <dbReference type="Proteomes" id="UP001318040"/>
    </source>
</evidence>
<evidence type="ECO:0000256" key="2">
    <source>
        <dbReference type="SAM" id="SignalP"/>
    </source>
</evidence>
<feature type="chain" id="PRO_5042538369" evidence="2">
    <location>
        <begin position="21"/>
        <end position="283"/>
    </location>
</feature>
<dbReference type="Proteomes" id="UP001318040">
    <property type="component" value="Chromosome 31"/>
</dbReference>
<feature type="compositionally biased region" description="Pro residues" evidence="1">
    <location>
        <begin position="40"/>
        <end position="49"/>
    </location>
</feature>
<protein>
    <submittedName>
        <fullName evidence="4">Uncharacterized protein LOC116947799</fullName>
    </submittedName>
</protein>
<sequence length="283" mass="30072">MVAHTRSLLMALCAVALATAQGPPQVISGRAPSGNAPSGSTPPAPPSPPHQQQLPANGQHAMDALHQMMNLGQGVQFTDLNAMLKHHAEAMSQLLQTGSLPCPPPAMWDFASAHLQRCAQGGGPSMPIQMNLGQRAQTLDINAMLQHHAAAMSQLLQTGSLPCPPPAMWAFASAHLQRCTRGGGPSMPIQQLLVRGFPLFSPPQIPIHFPNIPMMPLDPNIPPMPNMNLRFRRSPIRGAGLDSVSPRPDNQGGPKQEGPKQEKPKNPISDKGGLGDHMHPIPA</sequence>
<dbReference type="KEGG" id="pmrn:116947799"/>
<feature type="region of interest" description="Disordered" evidence="1">
    <location>
        <begin position="26"/>
        <end position="56"/>
    </location>
</feature>
<feature type="signal peptide" evidence="2">
    <location>
        <begin position="1"/>
        <end position="20"/>
    </location>
</feature>
<keyword evidence="2" id="KW-0732">Signal</keyword>
<evidence type="ECO:0000256" key="1">
    <source>
        <dbReference type="SAM" id="MobiDB-lite"/>
    </source>
</evidence>
<evidence type="ECO:0000313" key="4">
    <source>
        <dbReference type="RefSeq" id="XP_032819847.1"/>
    </source>
</evidence>
<feature type="region of interest" description="Disordered" evidence="1">
    <location>
        <begin position="237"/>
        <end position="283"/>
    </location>
</feature>
<proteinExistence type="predicted"/>